<dbReference type="RefSeq" id="WP_156640726.1">
    <property type="nucleotide sequence ID" value="NZ_WOXT01000001.1"/>
</dbReference>
<dbReference type="Proteomes" id="UP000479692">
    <property type="component" value="Unassembled WGS sequence"/>
</dbReference>
<protein>
    <submittedName>
        <fullName evidence="2">Uncharacterized protein</fullName>
    </submittedName>
</protein>
<gene>
    <name evidence="2" type="ORF">GN331_04890</name>
</gene>
<reference evidence="2 3" key="1">
    <citation type="submission" date="2019-12" db="EMBL/GenBank/DDBJ databases">
        <authorList>
            <person name="Xu J."/>
        </authorList>
    </citation>
    <scope>NUCLEOTIDE SEQUENCE [LARGE SCALE GENOMIC DNA]</scope>
    <source>
        <strain evidence="2 3">HX-5-24</strain>
    </source>
</reference>
<organism evidence="2 3">
    <name type="scientific">Noviluteimonas gilva</name>
    <dbReference type="NCBI Taxonomy" id="2682097"/>
    <lineage>
        <taxon>Bacteria</taxon>
        <taxon>Pseudomonadati</taxon>
        <taxon>Pseudomonadota</taxon>
        <taxon>Gammaproteobacteria</taxon>
        <taxon>Lysobacterales</taxon>
        <taxon>Lysobacteraceae</taxon>
        <taxon>Noviluteimonas</taxon>
    </lineage>
</organism>
<evidence type="ECO:0000313" key="3">
    <source>
        <dbReference type="Proteomes" id="UP000479692"/>
    </source>
</evidence>
<proteinExistence type="predicted"/>
<dbReference type="EMBL" id="WOXT01000001">
    <property type="protein sequence ID" value="MUV13542.1"/>
    <property type="molecule type" value="Genomic_DNA"/>
</dbReference>
<keyword evidence="1" id="KW-0472">Membrane</keyword>
<dbReference type="AlphaFoldDB" id="A0A7C9M2Q9"/>
<keyword evidence="3" id="KW-1185">Reference proteome</keyword>
<evidence type="ECO:0000313" key="2">
    <source>
        <dbReference type="EMBL" id="MUV13542.1"/>
    </source>
</evidence>
<keyword evidence="1" id="KW-1133">Transmembrane helix</keyword>
<accession>A0A7C9M2Q9</accession>
<comment type="caution">
    <text evidence="2">The sequence shown here is derived from an EMBL/GenBank/DDBJ whole genome shotgun (WGS) entry which is preliminary data.</text>
</comment>
<evidence type="ECO:0000256" key="1">
    <source>
        <dbReference type="SAM" id="Phobius"/>
    </source>
</evidence>
<keyword evidence="1" id="KW-0812">Transmembrane</keyword>
<feature type="transmembrane region" description="Helical" evidence="1">
    <location>
        <begin position="26"/>
        <end position="45"/>
    </location>
</feature>
<name>A0A7C9M2Q9_9GAMM</name>
<sequence>MNTAHLSGAECSDHGKHEDPRYDIPALVWASLIATALLWCLWQVVRP</sequence>